<dbReference type="EMBL" id="CP008941">
    <property type="protein sequence ID" value="AIK96101.1"/>
    <property type="molecule type" value="Genomic_DNA"/>
</dbReference>
<dbReference type="AlphaFoldDB" id="A0A077AUM6"/>
<dbReference type="OrthoDB" id="9115281at2"/>
<organism evidence="1 2">
    <name type="scientific">Candidatus Odyssella acanthamoebae</name>
    <dbReference type="NCBI Taxonomy" id="91604"/>
    <lineage>
        <taxon>Bacteria</taxon>
        <taxon>Pseudomonadati</taxon>
        <taxon>Pseudomonadota</taxon>
        <taxon>Alphaproteobacteria</taxon>
        <taxon>Holosporales</taxon>
        <taxon>Candidatus Paracaedibacteraceae</taxon>
        <taxon>Candidatus Odyssella</taxon>
    </lineage>
</organism>
<dbReference type="RefSeq" id="WP_038464092.1">
    <property type="nucleotide sequence ID" value="NZ_CP008941.1"/>
</dbReference>
<proteinExistence type="predicted"/>
<evidence type="ECO:0000313" key="2">
    <source>
        <dbReference type="Proteomes" id="UP000028926"/>
    </source>
</evidence>
<keyword evidence="2" id="KW-1185">Reference proteome</keyword>
<sequence>MAKSKKYQSIPAILEEDEFNEFVLPHLTKGSRGPNTKLTFHRLFNCLLKLMHTGCQWEERHRQLN</sequence>
<reference evidence="1 2" key="1">
    <citation type="submission" date="2014-07" db="EMBL/GenBank/DDBJ databases">
        <title>Comparative genomic insights into amoeba endosymbionts belonging to the families of Holosporaceae and Candidatus Midichloriaceae within Rickettsiales.</title>
        <authorList>
            <person name="Wang Z."/>
            <person name="Wu M."/>
        </authorList>
    </citation>
    <scope>NUCLEOTIDE SEQUENCE [LARGE SCALE GENOMIC DNA]</scope>
    <source>
        <strain evidence="1">PRA3</strain>
    </source>
</reference>
<dbReference type="KEGG" id="paca:ID47_04120"/>
<gene>
    <name evidence="1" type="ORF">ID47_04120</name>
</gene>
<dbReference type="HOGENOM" id="CLU_2968665_0_0_5"/>
<evidence type="ECO:0000313" key="1">
    <source>
        <dbReference type="EMBL" id="AIK96101.1"/>
    </source>
</evidence>
<name>A0A077AUM6_9PROT</name>
<dbReference type="Proteomes" id="UP000028926">
    <property type="component" value="Chromosome"/>
</dbReference>
<accession>A0A077AUM6</accession>
<protein>
    <recommendedName>
        <fullName evidence="3">Transposase</fullName>
    </recommendedName>
</protein>
<evidence type="ECO:0008006" key="3">
    <source>
        <dbReference type="Google" id="ProtNLM"/>
    </source>
</evidence>